<dbReference type="PANTHER" id="PTHR34822">
    <property type="entry name" value="GRPB DOMAIN PROTEIN (AFU_ORTHOLOGUE AFUA_1G01530)"/>
    <property type="match status" value="1"/>
</dbReference>
<sequence length="181" mass="21579">MIRYLVMIMKRKVIVVPYQQEWPFLFQKEAQHLSNIFQPILVDIHHIGSTSVPNLASKPIIDILVVVKEIRKVDLFEDLMKHSGYIAKGENGITGRRFFYKGERVRTHHVHVFEEGNSHILRHLAFCEYLRTHREDRQRYEHLKKKLANQFPEDIEGYMTGKAPLIKEIEQKAMKWYLNRI</sequence>
<dbReference type="InterPro" id="IPR007344">
    <property type="entry name" value="GrpB/CoaE"/>
</dbReference>
<keyword evidence="1" id="KW-0808">Transferase</keyword>
<dbReference type="Proteomes" id="UP000199545">
    <property type="component" value="Unassembled WGS sequence"/>
</dbReference>
<name>A0A1I3K4U0_9BACL</name>
<dbReference type="GO" id="GO:0016740">
    <property type="term" value="F:transferase activity"/>
    <property type="evidence" value="ECO:0007669"/>
    <property type="project" value="UniProtKB-KW"/>
</dbReference>
<dbReference type="PANTHER" id="PTHR34822:SF1">
    <property type="entry name" value="GRPB FAMILY PROTEIN"/>
    <property type="match status" value="1"/>
</dbReference>
<gene>
    <name evidence="1" type="ORF">SAMN05421852_101330</name>
</gene>
<dbReference type="AlphaFoldDB" id="A0A1I3K4U0"/>
<evidence type="ECO:0000313" key="2">
    <source>
        <dbReference type="Proteomes" id="UP000199545"/>
    </source>
</evidence>
<dbReference type="InterPro" id="IPR043519">
    <property type="entry name" value="NT_sf"/>
</dbReference>
<dbReference type="Gene3D" id="3.30.460.10">
    <property type="entry name" value="Beta Polymerase, domain 2"/>
    <property type="match status" value="1"/>
</dbReference>
<reference evidence="1 2" key="1">
    <citation type="submission" date="2016-10" db="EMBL/GenBank/DDBJ databases">
        <authorList>
            <person name="de Groot N.N."/>
        </authorList>
    </citation>
    <scope>NUCLEOTIDE SEQUENCE [LARGE SCALE GENOMIC DNA]</scope>
    <source>
        <strain evidence="1 2">DSM 44778</strain>
    </source>
</reference>
<dbReference type="SUPFAM" id="SSF81301">
    <property type="entry name" value="Nucleotidyltransferase"/>
    <property type="match status" value="1"/>
</dbReference>
<dbReference type="STRING" id="46223.SAMN05421852_101330"/>
<keyword evidence="2" id="KW-1185">Reference proteome</keyword>
<dbReference type="Pfam" id="PF04229">
    <property type="entry name" value="GrpB"/>
    <property type="match status" value="1"/>
</dbReference>
<evidence type="ECO:0000313" key="1">
    <source>
        <dbReference type="EMBL" id="SFI67446.1"/>
    </source>
</evidence>
<protein>
    <submittedName>
        <fullName evidence="1">GrpB domain, predicted nucleotidyltransferase, UPF0157 family</fullName>
    </submittedName>
</protein>
<accession>A0A1I3K4U0</accession>
<dbReference type="EMBL" id="FORR01000001">
    <property type="protein sequence ID" value="SFI67446.1"/>
    <property type="molecule type" value="Genomic_DNA"/>
</dbReference>
<proteinExistence type="predicted"/>
<organism evidence="1 2">
    <name type="scientific">Thermoflavimicrobium dichotomicum</name>
    <dbReference type="NCBI Taxonomy" id="46223"/>
    <lineage>
        <taxon>Bacteria</taxon>
        <taxon>Bacillati</taxon>
        <taxon>Bacillota</taxon>
        <taxon>Bacilli</taxon>
        <taxon>Bacillales</taxon>
        <taxon>Thermoactinomycetaceae</taxon>
        <taxon>Thermoflavimicrobium</taxon>
    </lineage>
</organism>